<evidence type="ECO:0000313" key="3">
    <source>
        <dbReference type="Proteomes" id="UP001178507"/>
    </source>
</evidence>
<dbReference type="PANTHER" id="PTHR48050">
    <property type="entry name" value="STEROL 3-BETA-GLUCOSYLTRANSFERASE"/>
    <property type="match status" value="1"/>
</dbReference>
<dbReference type="PANTHER" id="PTHR48050:SF13">
    <property type="entry name" value="STEROL 3-BETA-GLUCOSYLTRANSFERASE UGT80A2"/>
    <property type="match status" value="1"/>
</dbReference>
<protein>
    <recommendedName>
        <fullName evidence="1">Erythromycin biosynthesis protein CIII-like C-terminal domain-containing protein</fullName>
    </recommendedName>
</protein>
<evidence type="ECO:0000259" key="1">
    <source>
        <dbReference type="Pfam" id="PF06722"/>
    </source>
</evidence>
<proteinExistence type="predicted"/>
<dbReference type="AlphaFoldDB" id="A0AA36JNC0"/>
<comment type="caution">
    <text evidence="2">The sequence shown here is derived from an EMBL/GenBank/DDBJ whole genome shotgun (WGS) entry which is preliminary data.</text>
</comment>
<dbReference type="InterPro" id="IPR010610">
    <property type="entry name" value="EryCIII-like_C"/>
</dbReference>
<dbReference type="GO" id="GO:0016906">
    <property type="term" value="F:sterol 3-beta-glucosyltransferase activity"/>
    <property type="evidence" value="ECO:0007669"/>
    <property type="project" value="UniProtKB-ARBA"/>
</dbReference>
<dbReference type="InterPro" id="IPR050426">
    <property type="entry name" value="Glycosyltransferase_28"/>
</dbReference>
<dbReference type="FunFam" id="3.40.50.2000:FF:000009">
    <property type="entry name" value="Sterol 3-beta-glucosyltransferase UGT80A2"/>
    <property type="match status" value="1"/>
</dbReference>
<dbReference type="Gene3D" id="3.40.50.2000">
    <property type="entry name" value="Glycogen Phosphorylase B"/>
    <property type="match status" value="2"/>
</dbReference>
<dbReference type="Proteomes" id="UP001178507">
    <property type="component" value="Unassembled WGS sequence"/>
</dbReference>
<dbReference type="Pfam" id="PF06722">
    <property type="entry name" value="EryCIII-like_C"/>
    <property type="match status" value="1"/>
</dbReference>
<gene>
    <name evidence="2" type="ORF">EVOR1521_LOCUS30495</name>
</gene>
<keyword evidence="3" id="KW-1185">Reference proteome</keyword>
<dbReference type="SUPFAM" id="SSF53756">
    <property type="entry name" value="UDP-Glycosyltransferase/glycogen phosphorylase"/>
    <property type="match status" value="1"/>
</dbReference>
<feature type="domain" description="Erythromycin biosynthesis protein CIII-like C-terminal" evidence="1">
    <location>
        <begin position="465"/>
        <end position="562"/>
    </location>
</feature>
<name>A0AA36JNC0_9DINO</name>
<dbReference type="EMBL" id="CAUJNA010003766">
    <property type="protein sequence ID" value="CAJ1409383.1"/>
    <property type="molecule type" value="Genomic_DNA"/>
</dbReference>
<evidence type="ECO:0000313" key="2">
    <source>
        <dbReference type="EMBL" id="CAJ1409383.1"/>
    </source>
</evidence>
<reference evidence="2" key="1">
    <citation type="submission" date="2023-08" db="EMBL/GenBank/DDBJ databases">
        <authorList>
            <person name="Chen Y."/>
            <person name="Shah S."/>
            <person name="Dougan E. K."/>
            <person name="Thang M."/>
            <person name="Chan C."/>
        </authorList>
    </citation>
    <scope>NUCLEOTIDE SEQUENCE</scope>
</reference>
<sequence length="623" mass="68689">MPDIEIPLARFEEEKQIPSRAECARLIGDAYAERYLQQLGVDGPTRWAKAQVLKRAPLTECQIEAAWGSRHSLVADRLRIRQPALFADAPEEEEEEAELQETEGKIASSNVGFTGSTAIWGVHGEQRNGFFAMARRVAVVFQGSRGDSQPYVVAAKALQDAGYEVLVVCPQDMAAMAEAQNLRCCKLDLSAREITTSPEVVKAVTENDFLKIAAATKAAKSRAVLHNTQVMMKDLSQFQPELILAAALGLSEHIAVAKALGDVPFIFLAMQVIVPSNYINVLGVLPRLPRFLNLNLRVWRFIVSRSILGKKQSSKFLEVLEGICKMPKEALQVSWAEFAEHCSCDPQFPIFFAVSRRVQGPFPPDFNELCRELGPLTFQSHQEIGADFGDHKAMEDFLANAEAPVYLGYGSMVCRSGKYMTLLSLRALRRTGQRGVVASGWAGMSLTHLEGEEDAAELEAYCKEKVLFMDDAPHAKLFPRCSVLVHHGGAGTLYAAALSGVPSVVVPVLLDQYVHCALVKDQHIGVGLKAMKTATPEALAEAITTCLESPQIRASASSLAHSLREEDGSVRLVAEVKSFFREFVDTGLYQQKKQSLRERRKTLLQRIREWLPCPPGRLAKKDG</sequence>
<organism evidence="2 3">
    <name type="scientific">Effrenium voratum</name>
    <dbReference type="NCBI Taxonomy" id="2562239"/>
    <lineage>
        <taxon>Eukaryota</taxon>
        <taxon>Sar</taxon>
        <taxon>Alveolata</taxon>
        <taxon>Dinophyceae</taxon>
        <taxon>Suessiales</taxon>
        <taxon>Symbiodiniaceae</taxon>
        <taxon>Effrenium</taxon>
    </lineage>
</organism>
<accession>A0AA36JNC0</accession>